<dbReference type="SUPFAM" id="SSF51445">
    <property type="entry name" value="(Trans)glycosidases"/>
    <property type="match status" value="1"/>
</dbReference>
<evidence type="ECO:0000313" key="6">
    <source>
        <dbReference type="EMBL" id="WPJ96155.1"/>
    </source>
</evidence>
<dbReference type="Proteomes" id="UP001324993">
    <property type="component" value="Chromosome"/>
</dbReference>
<dbReference type="PANTHER" id="PTHR34142">
    <property type="entry name" value="ENDO-BETA-1,4-GLUCANASE A"/>
    <property type="match status" value="1"/>
</dbReference>
<sequence length="378" mass="42093">MQQSPRLTLLCLIALTWSTVQSIFADNIDRNYPNDPPTESAKAGNWPAPIKVSGNRLTNANGEEVWLQGVAIPGLEIVPAGHGVVHSAIVAIEEWKANVVRLAIKDEFWYGLGKGQSDGGLAYRATIDAAVNAVANRGAYIVLDNHRFRAVKAEHLPFWQELATLYKNHPAVLFDIINEPHGISWEVWRNGGFVADESAAINEAGFLNETTLQANRGFESPGMQKLVDAIRQTGAKNVIIAGGLQWAYDLSGILEGYALDDPEGHGIMYSTHVYNWKTGWQKAFLDAAEHYPIFVGEVGADIKKMHFIPSDDQEDPYTWVPDMLGIIQKHRLNWTGWSFHTWATPVMLSNWQYEPTPFWGAFAKRALAGEQFKNKGLR</sequence>
<protein>
    <submittedName>
        <fullName evidence="6">Cellulase family glycosylhydrolase</fullName>
    </submittedName>
</protein>
<keyword evidence="1 3" id="KW-0378">Hydrolase</keyword>
<evidence type="ECO:0000256" key="1">
    <source>
        <dbReference type="ARBA" id="ARBA00022801"/>
    </source>
</evidence>
<evidence type="ECO:0000313" key="7">
    <source>
        <dbReference type="Proteomes" id="UP001324993"/>
    </source>
</evidence>
<dbReference type="Pfam" id="PF00150">
    <property type="entry name" value="Cellulase"/>
    <property type="match status" value="1"/>
</dbReference>
<feature type="domain" description="Glycoside hydrolase family 5" evidence="5">
    <location>
        <begin position="60"/>
        <end position="339"/>
    </location>
</feature>
<organism evidence="6 7">
    <name type="scientific">Coraliomargarita algicola</name>
    <dbReference type="NCBI Taxonomy" id="3092156"/>
    <lineage>
        <taxon>Bacteria</taxon>
        <taxon>Pseudomonadati</taxon>
        <taxon>Verrucomicrobiota</taxon>
        <taxon>Opitutia</taxon>
        <taxon>Puniceicoccales</taxon>
        <taxon>Coraliomargaritaceae</taxon>
        <taxon>Coraliomargarita</taxon>
    </lineage>
</organism>
<gene>
    <name evidence="6" type="ORF">SH580_00380</name>
</gene>
<keyword evidence="7" id="KW-1185">Reference proteome</keyword>
<evidence type="ECO:0000256" key="2">
    <source>
        <dbReference type="ARBA" id="ARBA00023295"/>
    </source>
</evidence>
<proteinExistence type="inferred from homology"/>
<dbReference type="InterPro" id="IPR017853">
    <property type="entry name" value="GH"/>
</dbReference>
<dbReference type="InterPro" id="IPR001547">
    <property type="entry name" value="Glyco_hydro_5"/>
</dbReference>
<evidence type="ECO:0000256" key="3">
    <source>
        <dbReference type="RuleBase" id="RU361153"/>
    </source>
</evidence>
<dbReference type="PANTHER" id="PTHR34142:SF1">
    <property type="entry name" value="GLYCOSIDE HYDROLASE FAMILY 5 DOMAIN-CONTAINING PROTEIN"/>
    <property type="match status" value="1"/>
</dbReference>
<dbReference type="PROSITE" id="PS00659">
    <property type="entry name" value="GLYCOSYL_HYDROL_F5"/>
    <property type="match status" value="1"/>
</dbReference>
<dbReference type="EMBL" id="CP138858">
    <property type="protein sequence ID" value="WPJ96155.1"/>
    <property type="molecule type" value="Genomic_DNA"/>
</dbReference>
<accession>A0ABZ0RN14</accession>
<feature type="chain" id="PRO_5046802433" evidence="4">
    <location>
        <begin position="26"/>
        <end position="378"/>
    </location>
</feature>
<dbReference type="InterPro" id="IPR018087">
    <property type="entry name" value="Glyco_hydro_5_CS"/>
</dbReference>
<dbReference type="RefSeq" id="WP_319833019.1">
    <property type="nucleotide sequence ID" value="NZ_CP138858.1"/>
</dbReference>
<comment type="similarity">
    <text evidence="3">Belongs to the glycosyl hydrolase 5 (cellulase A) family.</text>
</comment>
<feature type="signal peptide" evidence="4">
    <location>
        <begin position="1"/>
        <end position="25"/>
    </location>
</feature>
<dbReference type="Gene3D" id="3.20.20.80">
    <property type="entry name" value="Glycosidases"/>
    <property type="match status" value="1"/>
</dbReference>
<evidence type="ECO:0000256" key="4">
    <source>
        <dbReference type="SAM" id="SignalP"/>
    </source>
</evidence>
<keyword evidence="4" id="KW-0732">Signal</keyword>
<reference evidence="6 7" key="1">
    <citation type="submission" date="2023-11" db="EMBL/GenBank/DDBJ databases">
        <title>Coraliomargarita sp. nov., isolated from marine algae.</title>
        <authorList>
            <person name="Lee J.K."/>
            <person name="Baek J.H."/>
            <person name="Kim J.M."/>
            <person name="Choi D.G."/>
            <person name="Jeon C.O."/>
        </authorList>
    </citation>
    <scope>NUCLEOTIDE SEQUENCE [LARGE SCALE GENOMIC DNA]</scope>
    <source>
        <strain evidence="6 7">J2-16</strain>
    </source>
</reference>
<keyword evidence="2 3" id="KW-0326">Glycosidase</keyword>
<evidence type="ECO:0000259" key="5">
    <source>
        <dbReference type="Pfam" id="PF00150"/>
    </source>
</evidence>
<name>A0ABZ0RN14_9BACT</name>